<accession>A0A084U4J7</accession>
<sequence>MNKKGMGTSKKIKYLIGGLTLTSAAIVSVSVATTTPYILTKEFNNSSNKPVQGYKYEIKIKEFTEKNMVVNQEYETSFEATSDDPNFEKYTYSITSQSSNSEVSIVENKKIKFKAKSDGYFSFTVSMLDQVTRKILCSSSLGFNVTSNVSVNI</sequence>
<name>A0A084U4J7_MALIO</name>
<dbReference type="Proteomes" id="UP000028523">
    <property type="component" value="Unassembled WGS sequence"/>
</dbReference>
<evidence type="ECO:0000313" key="2">
    <source>
        <dbReference type="Proteomes" id="UP000028523"/>
    </source>
</evidence>
<reference evidence="1 2" key="1">
    <citation type="journal article" date="2014" name="PLoS ONE">
        <title>Reduction of Hydrogen Peroxide Accumulation and Toxicity by a Catalase from Mycoplasma iowae.</title>
        <authorList>
            <person name="Pritchard R.E."/>
            <person name="Prassinos A.J."/>
            <person name="Osborne J.D."/>
            <person name="Raviv Z."/>
            <person name="Balish M.F."/>
        </authorList>
    </citation>
    <scope>NUCLEOTIDE SEQUENCE [LARGE SCALE GENOMIC DNA]</scope>
    <source>
        <strain evidence="1 2">DK-CPA</strain>
    </source>
</reference>
<organism evidence="1 2">
    <name type="scientific">Malacoplasma iowae DK-CPA</name>
    <dbReference type="NCBI Taxonomy" id="1394179"/>
    <lineage>
        <taxon>Bacteria</taxon>
        <taxon>Bacillati</taxon>
        <taxon>Mycoplasmatota</taxon>
        <taxon>Mycoplasmoidales</taxon>
        <taxon>Mycoplasmoidaceae</taxon>
        <taxon>Malacoplasma</taxon>
    </lineage>
</organism>
<gene>
    <name evidence="1" type="ORF">P271_747</name>
</gene>
<proteinExistence type="predicted"/>
<comment type="caution">
    <text evidence="1">The sequence shown here is derived from an EMBL/GenBank/DDBJ whole genome shotgun (WGS) entry which is preliminary data.</text>
</comment>
<dbReference type="RefSeq" id="WP_036451404.1">
    <property type="nucleotide sequence ID" value="NZ_AWQU01000052.1"/>
</dbReference>
<keyword evidence="2" id="KW-1185">Reference proteome</keyword>
<dbReference type="AlphaFoldDB" id="A0A084U4J7"/>
<protein>
    <submittedName>
        <fullName evidence="1">Uncharacterized protein</fullName>
    </submittedName>
</protein>
<dbReference type="EMBL" id="AWQU01000052">
    <property type="protein sequence ID" value="KFB07883.1"/>
    <property type="molecule type" value="Genomic_DNA"/>
</dbReference>
<evidence type="ECO:0000313" key="1">
    <source>
        <dbReference type="EMBL" id="KFB07883.1"/>
    </source>
</evidence>